<evidence type="ECO:0000256" key="13">
    <source>
        <dbReference type="ARBA" id="ARBA00022737"/>
    </source>
</evidence>
<dbReference type="PRINTS" id="PR00722">
    <property type="entry name" value="CHYMOTRYPSIN"/>
</dbReference>
<organism evidence="31 32">
    <name type="scientific">Leptobrachium leishanense</name>
    <name type="common">Leishan spiny toad</name>
    <dbReference type="NCBI Taxonomy" id="445787"/>
    <lineage>
        <taxon>Eukaryota</taxon>
        <taxon>Metazoa</taxon>
        <taxon>Chordata</taxon>
        <taxon>Craniata</taxon>
        <taxon>Vertebrata</taxon>
        <taxon>Euteleostomi</taxon>
        <taxon>Amphibia</taxon>
        <taxon>Batrachia</taxon>
        <taxon>Anura</taxon>
        <taxon>Pelobatoidea</taxon>
        <taxon>Megophryidae</taxon>
        <taxon>Leptobrachium</taxon>
    </lineage>
</organism>
<evidence type="ECO:0000256" key="22">
    <source>
        <dbReference type="ARBA" id="ARBA00093402"/>
    </source>
</evidence>
<dbReference type="GO" id="GO:0009986">
    <property type="term" value="C:cell surface"/>
    <property type="evidence" value="ECO:0007669"/>
    <property type="project" value="UniProtKB-SubCell"/>
</dbReference>
<dbReference type="Ensembl" id="ENSLLET00000019595.1">
    <property type="protein sequence ID" value="ENSLLEP00000018853.1"/>
    <property type="gene ID" value="ENSLLEG00000011495.1"/>
</dbReference>
<keyword evidence="11" id="KW-0645">Protease</keyword>
<evidence type="ECO:0000256" key="10">
    <source>
        <dbReference type="ARBA" id="ARBA00022659"/>
    </source>
</evidence>
<dbReference type="Gene3D" id="3.40.50.410">
    <property type="entry name" value="von Willebrand factor, type A domain"/>
    <property type="match status" value="1"/>
</dbReference>
<dbReference type="Gene3D" id="2.40.10.10">
    <property type="entry name" value="Trypsin-like serine proteases"/>
    <property type="match status" value="2"/>
</dbReference>
<dbReference type="PANTHER" id="PTHR46393">
    <property type="entry name" value="SUSHI DOMAIN-CONTAINING PROTEIN"/>
    <property type="match status" value="1"/>
</dbReference>
<keyword evidence="32" id="KW-1185">Reference proteome</keyword>
<feature type="domain" description="Peptidase S1" evidence="29">
    <location>
        <begin position="394"/>
        <end position="638"/>
    </location>
</feature>
<comment type="cofactor">
    <cofactor evidence="2">
        <name>Mn(2+)</name>
        <dbReference type="ChEBI" id="CHEBI:29035"/>
    </cofactor>
</comment>
<comment type="subcellular location">
    <subcellularLocation>
        <location evidence="4">Cell surface</location>
    </subcellularLocation>
    <subcellularLocation>
        <location evidence="5">Secreted</location>
    </subcellularLocation>
</comment>
<evidence type="ECO:0000259" key="30">
    <source>
        <dbReference type="PROSITE" id="PS50923"/>
    </source>
</evidence>
<dbReference type="PROSITE" id="PS50234">
    <property type="entry name" value="VWFA"/>
    <property type="match status" value="1"/>
</dbReference>
<evidence type="ECO:0000256" key="24">
    <source>
        <dbReference type="ARBA" id="ARBA00093516"/>
    </source>
</evidence>
<keyword evidence="10 27" id="KW-0768">Sushi</keyword>
<comment type="catalytic activity">
    <reaction evidence="1">
        <text>Cleavage of Arg-|-Ser bond in complement component C3 alpha-chain to yield C3a and C3b, and Arg-|-Xaa bond in complement component C5 alpha-chain to yield C5a and C5b.</text>
        <dbReference type="EC" id="3.4.21.47"/>
    </reaction>
</comment>
<dbReference type="CDD" id="cd00033">
    <property type="entry name" value="CCP"/>
    <property type="match status" value="2"/>
</dbReference>
<dbReference type="InterPro" id="IPR043504">
    <property type="entry name" value="Peptidase_S1_PA_chymotrypsin"/>
</dbReference>
<evidence type="ECO:0000256" key="17">
    <source>
        <dbReference type="ARBA" id="ARBA00023157"/>
    </source>
</evidence>
<dbReference type="SUPFAM" id="SSF50494">
    <property type="entry name" value="Trypsin-like serine proteases"/>
    <property type="match status" value="1"/>
</dbReference>
<evidence type="ECO:0000256" key="16">
    <source>
        <dbReference type="ARBA" id="ARBA00022859"/>
    </source>
</evidence>
<dbReference type="PROSITE" id="PS50240">
    <property type="entry name" value="TRYPSIN_DOM"/>
    <property type="match status" value="1"/>
</dbReference>
<dbReference type="SUPFAM" id="SSF57535">
    <property type="entry name" value="Complement control module/SCR domain"/>
    <property type="match status" value="1"/>
</dbReference>
<evidence type="ECO:0000256" key="11">
    <source>
        <dbReference type="ARBA" id="ARBA00022670"/>
    </source>
</evidence>
<evidence type="ECO:0000256" key="9">
    <source>
        <dbReference type="ARBA" id="ARBA00022588"/>
    </source>
</evidence>
<dbReference type="AlphaFoldDB" id="A0A8C5MYD1"/>
<dbReference type="InterPro" id="IPR000436">
    <property type="entry name" value="Sushi_SCR_CCP_dom"/>
</dbReference>
<comment type="caution">
    <text evidence="27">Lacks conserved residue(s) required for the propagation of feature annotation.</text>
</comment>
<accession>A0A8C5MYD1</accession>
<dbReference type="SMART" id="SM00032">
    <property type="entry name" value="CCP"/>
    <property type="match status" value="2"/>
</dbReference>
<dbReference type="PANTHER" id="PTHR46393:SF1">
    <property type="entry name" value="COMPLEMENT FACTOR B"/>
    <property type="match status" value="1"/>
</dbReference>
<dbReference type="Proteomes" id="UP000694569">
    <property type="component" value="Unplaced"/>
</dbReference>
<dbReference type="PROSITE" id="PS00134">
    <property type="entry name" value="TRYPSIN_HIS"/>
    <property type="match status" value="1"/>
</dbReference>
<dbReference type="Pfam" id="PF00089">
    <property type="entry name" value="Trypsin"/>
    <property type="match status" value="1"/>
</dbReference>
<feature type="disulfide bond" evidence="27">
    <location>
        <begin position="159"/>
        <end position="186"/>
    </location>
</feature>
<protein>
    <recommendedName>
        <fullName evidence="7">Complement factor B</fullName>
        <ecNumber evidence="6">3.4.21.47</ecNumber>
    </recommendedName>
    <alternativeName>
        <fullName evidence="20">C3/C5 convertase</fullName>
    </alternativeName>
</protein>
<evidence type="ECO:0000256" key="18">
    <source>
        <dbReference type="ARBA" id="ARBA00023162"/>
    </source>
</evidence>
<evidence type="ECO:0000256" key="21">
    <source>
        <dbReference type="ARBA" id="ARBA00093327"/>
    </source>
</evidence>
<dbReference type="CDD" id="cd00190">
    <property type="entry name" value="Tryp_SPc"/>
    <property type="match status" value="1"/>
</dbReference>
<evidence type="ECO:0000259" key="29">
    <source>
        <dbReference type="PROSITE" id="PS50240"/>
    </source>
</evidence>
<evidence type="ECO:0000256" key="2">
    <source>
        <dbReference type="ARBA" id="ARBA00001936"/>
    </source>
</evidence>
<dbReference type="InterPro" id="IPR001254">
    <property type="entry name" value="Trypsin_dom"/>
</dbReference>
<comment type="function">
    <text evidence="21">Involved in proliferation and differentiation of preactivated B-lymphocytes, rapid spreading of peripheral blood monocytes, stimulation of lymphocyte blastogenesis and lysis of erythrocytes.</text>
</comment>
<evidence type="ECO:0000256" key="15">
    <source>
        <dbReference type="ARBA" id="ARBA00022825"/>
    </source>
</evidence>
<keyword evidence="16" id="KW-0391">Immunity</keyword>
<dbReference type="PIRSF" id="PIRSF001154">
    <property type="entry name" value="Compl_C2_B"/>
    <property type="match status" value="1"/>
</dbReference>
<keyword evidence="19" id="KW-0325">Glycoprotein</keyword>
<keyword evidence="12" id="KW-0732">Signal</keyword>
<evidence type="ECO:0000256" key="14">
    <source>
        <dbReference type="ARBA" id="ARBA00022801"/>
    </source>
</evidence>
<keyword evidence="18" id="KW-0179">Complement alternate pathway</keyword>
<dbReference type="InterPro" id="IPR035976">
    <property type="entry name" value="Sushi/SCR/CCP_sf"/>
</dbReference>
<evidence type="ECO:0000256" key="26">
    <source>
        <dbReference type="PIRSR" id="PIRSR001154-1"/>
    </source>
</evidence>
<comment type="subunit">
    <text evidence="25">Catalytic component of the C3 convertase of the alternative complement pathway, also named C3bBb, composed of complement factor B Bb and complement C3b. Catalytic component of the C5 convertase of the alternative complement pathway, also named C3bBb3b, composed of complement factor B Bb and additional molecules of complement C3b. Interacts to CFP; this interaction contributes to the stabilization of the active C3-convertase enzyme complex.</text>
</comment>
<sequence>QYNPEICVFMYEESIKAEISGGSYTWNERDKSVEYSCPAGKFPYPMRTRKCTRLGLWEKQNVKAECKDVRCPSPSRFENGDFYPRKTVYTVGDVLTFECWGGHEMKGPENRTCQENGKWSEKTTICEDHGGYCPNPGVPLGTTKEGISYNVEDIVKYNCKAGLKMFGSNERECLENKQWSGTEPSCRGMTNSALRTCCGSTMSQFCRFWYRITRGQGLKNEVIYILSCLQISSFDIEPRYAIISYASEANTIVSLFDDESLVADDVTVKLRQYPYSSECRTQCFLHTLYQRWPSSDVSTHDLIFVSVGKYNMGGDPRVEIQRIRNLLDVGRREDPREDYLDVYVFGLGSDIDQSELNDLASKKDREQHSFHLKDVNSMKEAFDNMIDDTDAMDMCGLNKESNKVSEQFPWIAKITITRGKTQESCKGSILTKNFILTAAHCFHFDEEAKFITVQVTGQCPLVKTIYRHPQYQPESKRDKHIGKSFDYDIAILELEKKMEYSSEIRCHCVISKRLCHCSRILSVVFPCCIVPQRAACLKAAENVKQLQNVTDIRDAVTERFLCTGGTDPVVEPPTCKGDSGGPLIIENKKRYIQVGIISWGTVDHCKGTVRLKTPVPPDSRDFHVNIFHMLPWIKEIVPDELSYLPL</sequence>
<feature type="disulfide bond" evidence="27">
    <location>
        <begin position="99"/>
        <end position="126"/>
    </location>
</feature>
<dbReference type="Pfam" id="PF00084">
    <property type="entry name" value="Sushi"/>
    <property type="match status" value="2"/>
</dbReference>
<proteinExistence type="predicted"/>
<keyword evidence="9" id="KW-0399">Innate immunity</keyword>
<evidence type="ECO:0000256" key="12">
    <source>
        <dbReference type="ARBA" id="ARBA00022729"/>
    </source>
</evidence>
<dbReference type="OrthoDB" id="6127264at2759"/>
<reference evidence="31" key="1">
    <citation type="submission" date="2025-08" db="UniProtKB">
        <authorList>
            <consortium name="Ensembl"/>
        </authorList>
    </citation>
    <scope>IDENTIFICATION</scope>
</reference>
<evidence type="ECO:0000256" key="8">
    <source>
        <dbReference type="ARBA" id="ARBA00022525"/>
    </source>
</evidence>
<dbReference type="InterPro" id="IPR002035">
    <property type="entry name" value="VWF_A"/>
</dbReference>
<evidence type="ECO:0000256" key="6">
    <source>
        <dbReference type="ARBA" id="ARBA00011934"/>
    </source>
</evidence>
<dbReference type="GO" id="GO:0006957">
    <property type="term" value="P:complement activation, alternative pathway"/>
    <property type="evidence" value="ECO:0007669"/>
    <property type="project" value="UniProtKB-KW"/>
</dbReference>
<evidence type="ECO:0000256" key="1">
    <source>
        <dbReference type="ARBA" id="ARBA00000061"/>
    </source>
</evidence>
<reference evidence="31" key="2">
    <citation type="submission" date="2025-09" db="UniProtKB">
        <authorList>
            <consortium name="Ensembl"/>
        </authorList>
    </citation>
    <scope>IDENTIFICATION</scope>
</reference>
<dbReference type="GO" id="GO:0004252">
    <property type="term" value="F:serine-type endopeptidase activity"/>
    <property type="evidence" value="ECO:0007669"/>
    <property type="project" value="UniProtKB-EC"/>
</dbReference>
<evidence type="ECO:0000256" key="4">
    <source>
        <dbReference type="ARBA" id="ARBA00004241"/>
    </source>
</evidence>
<evidence type="ECO:0000256" key="19">
    <source>
        <dbReference type="ARBA" id="ARBA00023180"/>
    </source>
</evidence>
<keyword evidence="17 27" id="KW-1015">Disulfide bond</keyword>
<evidence type="ECO:0000313" key="31">
    <source>
        <dbReference type="Ensembl" id="ENSLLEP00000018853.1"/>
    </source>
</evidence>
<comment type="function">
    <text evidence="22">Serine protease component of the complement C3 and C5 convertase complexes of the alternative complement pathway. Following cleavage and activation by factor D (CFD), forms the C3 convertase together with complement C3b. As part of the C3 convertase, cleaves and activates C3 into C3a anaphylatoxin and C3b opsonin, the next components of the complement pathways. When an additional complement C3b molecule binds to the C3 convertase, forms the C5 convertase, which cleaves and activates C5 into C5a anaphylatoxin and C5b component of the membrane attack complex.</text>
</comment>
<dbReference type="InterPro" id="IPR009003">
    <property type="entry name" value="Peptidase_S1_PA"/>
</dbReference>
<dbReference type="InterPro" id="IPR018114">
    <property type="entry name" value="TRYPSIN_HIS"/>
</dbReference>
<feature type="active site" description="Charge relay system" evidence="26">
    <location>
        <position position="488"/>
    </location>
</feature>
<feature type="domain" description="VWFA" evidence="28">
    <location>
        <begin position="218"/>
        <end position="385"/>
    </location>
</feature>
<feature type="domain" description="Sushi" evidence="30">
    <location>
        <begin position="69"/>
        <end position="128"/>
    </location>
</feature>
<evidence type="ECO:0000256" key="23">
    <source>
        <dbReference type="ARBA" id="ARBA00093434"/>
    </source>
</evidence>
<evidence type="ECO:0000313" key="32">
    <source>
        <dbReference type="Proteomes" id="UP000694569"/>
    </source>
</evidence>
<dbReference type="InterPro" id="IPR011360">
    <property type="entry name" value="Compl_C2_B"/>
</dbReference>
<comment type="function">
    <text evidence="23">Precursor of the catalytic component of the C3 and C5 convertase complexes of the alternative pathway of the complement system, a cascade of proteins that leads to phagocytosis and breakdown of pathogens and signaling that strengthens the adaptive immune system. The alternative complement pathway acts as an amplification loop that enhances other complement pathways (classical, lectin and GZMK) by promoting formation of additional C3 and C5 convertases. CFB is cleaved and activated by CFD to generate Ba and Bb chains; Bb chain constituting the catalytic component of the C3 and C5 convertases.</text>
</comment>
<comment type="cofactor">
    <cofactor evidence="3">
        <name>Mg(2+)</name>
        <dbReference type="ChEBI" id="CHEBI:18420"/>
    </cofactor>
</comment>
<keyword evidence="8" id="KW-0964">Secreted</keyword>
<dbReference type="GeneTree" id="ENSGT00940000158605"/>
<dbReference type="GO" id="GO:0070062">
    <property type="term" value="C:extracellular exosome"/>
    <property type="evidence" value="ECO:0007669"/>
    <property type="project" value="TreeGrafter"/>
</dbReference>
<dbReference type="InterPro" id="IPR001314">
    <property type="entry name" value="Peptidase_S1A"/>
</dbReference>
<evidence type="ECO:0000256" key="5">
    <source>
        <dbReference type="ARBA" id="ARBA00004613"/>
    </source>
</evidence>
<keyword evidence="14" id="KW-0378">Hydrolase</keyword>
<dbReference type="Gene3D" id="2.10.70.10">
    <property type="entry name" value="Complement Module, domain 1"/>
    <property type="match status" value="3"/>
</dbReference>
<feature type="active site" description="Charge relay system" evidence="26">
    <location>
        <position position="440"/>
    </location>
</feature>
<evidence type="ECO:0000256" key="27">
    <source>
        <dbReference type="PROSITE-ProRule" id="PRU00302"/>
    </source>
</evidence>
<evidence type="ECO:0000256" key="3">
    <source>
        <dbReference type="ARBA" id="ARBA00001946"/>
    </source>
</evidence>
<feature type="active site" description="Charge relay system" evidence="26">
    <location>
        <position position="579"/>
    </location>
</feature>
<feature type="domain" description="Sushi" evidence="30">
    <location>
        <begin position="131"/>
        <end position="188"/>
    </location>
</feature>
<dbReference type="GO" id="GO:0009617">
    <property type="term" value="P:response to bacterium"/>
    <property type="evidence" value="ECO:0007669"/>
    <property type="project" value="TreeGrafter"/>
</dbReference>
<evidence type="ECO:0000259" key="28">
    <source>
        <dbReference type="PROSITE" id="PS50234"/>
    </source>
</evidence>
<dbReference type="InterPro" id="IPR036465">
    <property type="entry name" value="vWFA_dom_sf"/>
</dbReference>
<evidence type="ECO:0000256" key="25">
    <source>
        <dbReference type="ARBA" id="ARBA00093582"/>
    </source>
</evidence>
<dbReference type="PROSITE" id="PS50923">
    <property type="entry name" value="SUSHI"/>
    <property type="match status" value="2"/>
</dbReference>
<dbReference type="GO" id="GO:0006508">
    <property type="term" value="P:proteolysis"/>
    <property type="evidence" value="ECO:0007669"/>
    <property type="project" value="UniProtKB-KW"/>
</dbReference>
<evidence type="ECO:0000256" key="20">
    <source>
        <dbReference type="ARBA" id="ARBA00029636"/>
    </source>
</evidence>
<keyword evidence="13" id="KW-0677">Repeat</keyword>
<dbReference type="SMART" id="SM00020">
    <property type="entry name" value="Tryp_SPc"/>
    <property type="match status" value="1"/>
</dbReference>
<dbReference type="SUPFAM" id="SSF53300">
    <property type="entry name" value="vWA-like"/>
    <property type="match status" value="1"/>
</dbReference>
<dbReference type="EC" id="3.4.21.47" evidence="6"/>
<evidence type="ECO:0000256" key="7">
    <source>
        <dbReference type="ARBA" id="ARBA00018671"/>
    </source>
</evidence>
<comment type="subunit">
    <text evidence="24">Monomer. Interacts with complement C3b; this interaction is dependent on the presence of Mg(2+).</text>
</comment>
<keyword evidence="15" id="KW-0720">Serine protease</keyword>
<dbReference type="Pfam" id="PF00092">
    <property type="entry name" value="VWA"/>
    <property type="match status" value="1"/>
</dbReference>
<name>A0A8C5MYD1_9ANUR</name>